<dbReference type="Proteomes" id="UP000289738">
    <property type="component" value="Chromosome B02"/>
</dbReference>
<sequence length="80" mass="9235">MTQCLYILEKNLLEFVSKLIYFKKLVPRISVLGSELHIEYEENNDLSLKGTASGEACNTLTFNSLCSSHKSMILRWYDSR</sequence>
<comment type="caution">
    <text evidence="1">The sequence shown here is derived from an EMBL/GenBank/DDBJ whole genome shotgun (WGS) entry which is preliminary data.</text>
</comment>
<proteinExistence type="predicted"/>
<organism evidence="1 2">
    <name type="scientific">Arachis hypogaea</name>
    <name type="common">Peanut</name>
    <dbReference type="NCBI Taxonomy" id="3818"/>
    <lineage>
        <taxon>Eukaryota</taxon>
        <taxon>Viridiplantae</taxon>
        <taxon>Streptophyta</taxon>
        <taxon>Embryophyta</taxon>
        <taxon>Tracheophyta</taxon>
        <taxon>Spermatophyta</taxon>
        <taxon>Magnoliopsida</taxon>
        <taxon>eudicotyledons</taxon>
        <taxon>Gunneridae</taxon>
        <taxon>Pentapetalae</taxon>
        <taxon>rosids</taxon>
        <taxon>fabids</taxon>
        <taxon>Fabales</taxon>
        <taxon>Fabaceae</taxon>
        <taxon>Papilionoideae</taxon>
        <taxon>50 kb inversion clade</taxon>
        <taxon>dalbergioids sensu lato</taxon>
        <taxon>Dalbergieae</taxon>
        <taxon>Pterocarpus clade</taxon>
        <taxon>Arachis</taxon>
    </lineage>
</organism>
<evidence type="ECO:0000313" key="2">
    <source>
        <dbReference type="Proteomes" id="UP000289738"/>
    </source>
</evidence>
<keyword evidence="2" id="KW-1185">Reference proteome</keyword>
<reference evidence="1 2" key="1">
    <citation type="submission" date="2019-01" db="EMBL/GenBank/DDBJ databases">
        <title>Sequencing of cultivated peanut Arachis hypogaea provides insights into genome evolution and oil improvement.</title>
        <authorList>
            <person name="Chen X."/>
        </authorList>
    </citation>
    <scope>NUCLEOTIDE SEQUENCE [LARGE SCALE GENOMIC DNA]</scope>
    <source>
        <strain evidence="2">cv. Fuhuasheng</strain>
        <tissue evidence="1">Leaves</tissue>
    </source>
</reference>
<accession>A0A445AFQ9</accession>
<name>A0A445AFQ9_ARAHY</name>
<gene>
    <name evidence="1" type="ORF">Ahy_B02g058962</name>
</gene>
<dbReference type="EMBL" id="SDMP01000012">
    <property type="protein sequence ID" value="RYR25279.1"/>
    <property type="molecule type" value="Genomic_DNA"/>
</dbReference>
<protein>
    <submittedName>
        <fullName evidence="1">Uncharacterized protein</fullName>
    </submittedName>
</protein>
<dbReference type="AlphaFoldDB" id="A0A445AFQ9"/>
<evidence type="ECO:0000313" key="1">
    <source>
        <dbReference type="EMBL" id="RYR25279.1"/>
    </source>
</evidence>